<dbReference type="EMBL" id="BDQK01000001">
    <property type="protein sequence ID" value="GBF79115.1"/>
    <property type="molecule type" value="Genomic_DNA"/>
</dbReference>
<proteinExistence type="predicted"/>
<dbReference type="AlphaFoldDB" id="A0A401ICW4"/>
<dbReference type="InterPro" id="IPR021373">
    <property type="entry name" value="DUF2993"/>
</dbReference>
<dbReference type="Pfam" id="PF11209">
    <property type="entry name" value="LmeA"/>
    <property type="match status" value="1"/>
</dbReference>
<organism evidence="1 2">
    <name type="scientific">Aphanothece sacrum FPU1</name>
    <dbReference type="NCBI Taxonomy" id="1920663"/>
    <lineage>
        <taxon>Bacteria</taxon>
        <taxon>Bacillati</taxon>
        <taxon>Cyanobacteriota</taxon>
        <taxon>Cyanophyceae</taxon>
        <taxon>Oscillatoriophycideae</taxon>
        <taxon>Chroococcales</taxon>
        <taxon>Aphanothecaceae</taxon>
        <taxon>Aphanothece</taxon>
    </lineage>
</organism>
<keyword evidence="2" id="KW-1185">Reference proteome</keyword>
<name>A0A401ICW4_APHSA</name>
<evidence type="ECO:0000313" key="2">
    <source>
        <dbReference type="Proteomes" id="UP000287247"/>
    </source>
</evidence>
<dbReference type="Proteomes" id="UP000287247">
    <property type="component" value="Unassembled WGS sequence"/>
</dbReference>
<dbReference type="OrthoDB" id="570669at2"/>
<evidence type="ECO:0008006" key="3">
    <source>
        <dbReference type="Google" id="ProtNLM"/>
    </source>
</evidence>
<comment type="caution">
    <text evidence="1">The sequence shown here is derived from an EMBL/GenBank/DDBJ whole genome shotgun (WGS) entry which is preliminary data.</text>
</comment>
<sequence length="268" mass="30195">MEWFTILLSSLITAISPVGLIIDTVVSDTIRAQVAEVEELAVRIDNTPSYQVIEGKVDRIRIASRGVQPIPNLRIELFELETDPININLDELQKPGGLTKIRESLREPLQGAFHVIIKENDINKALQSPNVKSQLQKIIDRLIPAEGPKFEIINLQLEFLENNRLGITVKLQQLSEEGEKPDELNLNINVGFKVKQGRSIELLELTVILNDRKISQRFIAPLVQGFNEQLDLETFEKQGVIARILQLNISEDTLDLAAFVRLNPATEP</sequence>
<dbReference type="RefSeq" id="WP_124974671.1">
    <property type="nucleotide sequence ID" value="NZ_BDQK01000001.1"/>
</dbReference>
<protein>
    <recommendedName>
        <fullName evidence="3">DUF2993 domain-containing protein</fullName>
    </recommendedName>
</protein>
<evidence type="ECO:0000313" key="1">
    <source>
        <dbReference type="EMBL" id="GBF79115.1"/>
    </source>
</evidence>
<accession>A0A401ICW4</accession>
<gene>
    <name evidence="1" type="ORF">AsFPU1_0507</name>
</gene>
<reference evidence="2" key="1">
    <citation type="submission" date="2017-05" db="EMBL/GenBank/DDBJ databases">
        <title>Physiological properties and genetic analysis related to exopolysaccharide production of fresh-water unicellular cyanobacterium Aphanothece sacrum, Suizenji Nori, that has been cultured as a food source in Japan.</title>
        <authorList>
            <person name="Kanesaki Y."/>
            <person name="Yoshikawa S."/>
            <person name="Ohki K."/>
        </authorList>
    </citation>
    <scope>NUCLEOTIDE SEQUENCE [LARGE SCALE GENOMIC DNA]</scope>
    <source>
        <strain evidence="2">FPU1</strain>
    </source>
</reference>